<protein>
    <submittedName>
        <fullName evidence="1">Uncharacterized protein</fullName>
    </submittedName>
</protein>
<dbReference type="AlphaFoldDB" id="A0A2A2I0K2"/>
<reference evidence="1 2" key="1">
    <citation type="submission" date="2017-07" db="EMBL/GenBank/DDBJ databases">
        <title>Tamlnaduibacter salinus (Mi-7) genome sequencing.</title>
        <authorList>
            <person name="Verma A."/>
            <person name="Krishnamurthi S."/>
        </authorList>
    </citation>
    <scope>NUCLEOTIDE SEQUENCE [LARGE SCALE GENOMIC DNA]</scope>
    <source>
        <strain evidence="1 2">Mi-7</strain>
    </source>
</reference>
<organism evidence="1 2">
    <name type="scientific">Tamilnaduibacter salinus</name>
    <dbReference type="NCBI Taxonomy" id="1484056"/>
    <lineage>
        <taxon>Bacteria</taxon>
        <taxon>Pseudomonadati</taxon>
        <taxon>Pseudomonadota</taxon>
        <taxon>Gammaproteobacteria</taxon>
        <taxon>Pseudomonadales</taxon>
        <taxon>Marinobacteraceae</taxon>
        <taxon>Tamilnaduibacter</taxon>
    </lineage>
</organism>
<dbReference type="EMBL" id="NMPM01000117">
    <property type="protein sequence ID" value="PAV24675.1"/>
    <property type="molecule type" value="Genomic_DNA"/>
</dbReference>
<gene>
    <name evidence="1" type="ORF">CF392_14980</name>
</gene>
<dbReference type="RefSeq" id="WP_095612244.1">
    <property type="nucleotide sequence ID" value="NZ_NMPM01000117.1"/>
</dbReference>
<dbReference type="Proteomes" id="UP000218332">
    <property type="component" value="Unassembled WGS sequence"/>
</dbReference>
<accession>A0A2A2I0K2</accession>
<sequence length="127" mass="14559">MTFKSLPGLGDLTWKMSFEADKPTLCLNNKIPEAKSLLLSNPLFYGLILPAAFREVLFKLYIDDALKDEEGWQGHWVAFANRVAPEELSDPDDPEVVSNWINDVVQEFSKKHHMCQNLILRMEEHNG</sequence>
<evidence type="ECO:0000313" key="2">
    <source>
        <dbReference type="Proteomes" id="UP000218332"/>
    </source>
</evidence>
<keyword evidence="2" id="KW-1185">Reference proteome</keyword>
<comment type="caution">
    <text evidence="1">The sequence shown here is derived from an EMBL/GenBank/DDBJ whole genome shotgun (WGS) entry which is preliminary data.</text>
</comment>
<proteinExistence type="predicted"/>
<evidence type="ECO:0000313" key="1">
    <source>
        <dbReference type="EMBL" id="PAV24675.1"/>
    </source>
</evidence>
<name>A0A2A2I0K2_9GAMM</name>